<dbReference type="InterPro" id="IPR002491">
    <property type="entry name" value="ABC_transptr_periplasmic_BD"/>
</dbReference>
<organism evidence="2 3">
    <name type="scientific">Rhizorhabdus wittichii</name>
    <dbReference type="NCBI Taxonomy" id="160791"/>
    <lineage>
        <taxon>Bacteria</taxon>
        <taxon>Pseudomonadati</taxon>
        <taxon>Pseudomonadota</taxon>
        <taxon>Alphaproteobacteria</taxon>
        <taxon>Sphingomonadales</taxon>
        <taxon>Sphingomonadaceae</taxon>
        <taxon>Rhizorhabdus</taxon>
    </lineage>
</organism>
<evidence type="ECO:0000313" key="3">
    <source>
        <dbReference type="Proteomes" id="UP000664914"/>
    </source>
</evidence>
<protein>
    <submittedName>
        <fullName evidence="2">ABC transporter substrate-binding protein</fullName>
    </submittedName>
</protein>
<name>A0A975D4L5_9SPHN</name>
<reference evidence="2" key="1">
    <citation type="submission" date="2020-07" db="EMBL/GenBank/DDBJ databases">
        <authorList>
            <person name="Camacho E."/>
        </authorList>
    </citation>
    <scope>NUCLEOTIDE SEQUENCE</scope>
    <source>
        <strain evidence="2">MPO218</strain>
    </source>
</reference>
<accession>A0A975D4L5</accession>
<reference evidence="2" key="2">
    <citation type="submission" date="2021-04" db="EMBL/GenBank/DDBJ databases">
        <title>Isolation and genomic analysis of the ibuprofen-degrading bacterium Sphingomonas strain MPO218.</title>
        <authorList>
            <person name="Aulestia M."/>
            <person name="Flores A."/>
            <person name="Mangas E.L."/>
            <person name="Perez-Pulido A.J."/>
            <person name="Santero E."/>
            <person name="Camacho E.M."/>
        </authorList>
    </citation>
    <scope>NUCLEOTIDE SEQUENCE</scope>
    <source>
        <strain evidence="2">MPO218</strain>
    </source>
</reference>
<proteinExistence type="predicted"/>
<evidence type="ECO:0000259" key="1">
    <source>
        <dbReference type="PROSITE" id="PS50983"/>
    </source>
</evidence>
<dbReference type="InterPro" id="IPR050902">
    <property type="entry name" value="ABC_Transporter_SBP"/>
</dbReference>
<dbReference type="Proteomes" id="UP000664914">
    <property type="component" value="Chromosome"/>
</dbReference>
<dbReference type="Gene3D" id="3.40.50.1980">
    <property type="entry name" value="Nitrogenase molybdenum iron protein domain"/>
    <property type="match status" value="2"/>
</dbReference>
<gene>
    <name evidence="2" type="ORF">HRJ34_03375</name>
</gene>
<dbReference type="EMBL" id="CP059319">
    <property type="protein sequence ID" value="QTH22579.1"/>
    <property type="molecule type" value="Genomic_DNA"/>
</dbReference>
<evidence type="ECO:0000313" key="2">
    <source>
        <dbReference type="EMBL" id="QTH22579.1"/>
    </source>
</evidence>
<dbReference type="Pfam" id="PF01497">
    <property type="entry name" value="Peripla_BP_2"/>
    <property type="match status" value="1"/>
</dbReference>
<sequence length="292" mass="31722">MTLAGPSPNEKPMRFRNLGRLLTGLSLALTAAGPLSAAPRRIVSLSLCADQYLLLLADPGQIVALNRFSHDPAMSWGVAKARRFPAVRGSAEEMLTLKPDLVFTSGFGTPAALAVLRSRKVRLVDIGWADSFAGIERTARTIAAEIGHPARGEALIAAMRARIRALGPPPGRGRIAAYYQRRGYLTGQGTLIDEMMRRAGLTNLATRLDRPMLSRLSLEEMAVARPDFLLVENGDQVRDKGTELLQHPLLRRAVPPGRRIVIPEALTTCGGPSYPDAMATLYRGIERADGRR</sequence>
<dbReference type="PANTHER" id="PTHR30535:SF34">
    <property type="entry name" value="MOLYBDATE-BINDING PROTEIN MOLA"/>
    <property type="match status" value="1"/>
</dbReference>
<dbReference type="PROSITE" id="PS50983">
    <property type="entry name" value="FE_B12_PBP"/>
    <property type="match status" value="1"/>
</dbReference>
<dbReference type="SUPFAM" id="SSF53807">
    <property type="entry name" value="Helical backbone' metal receptor"/>
    <property type="match status" value="1"/>
</dbReference>
<dbReference type="AlphaFoldDB" id="A0A975D4L5"/>
<feature type="domain" description="Fe/B12 periplasmic-binding" evidence="1">
    <location>
        <begin position="41"/>
        <end position="289"/>
    </location>
</feature>
<dbReference type="PANTHER" id="PTHR30535">
    <property type="entry name" value="VITAMIN B12-BINDING PROTEIN"/>
    <property type="match status" value="1"/>
</dbReference>